<keyword evidence="4" id="KW-1185">Reference proteome</keyword>
<evidence type="ECO:0000313" key="4">
    <source>
        <dbReference type="Proteomes" id="UP000184518"/>
    </source>
</evidence>
<dbReference type="PROSITE" id="PS50088">
    <property type="entry name" value="ANK_REPEAT"/>
    <property type="match status" value="1"/>
</dbReference>
<dbReference type="SUPFAM" id="SSF48403">
    <property type="entry name" value="Ankyrin repeat"/>
    <property type="match status" value="1"/>
</dbReference>
<dbReference type="InterPro" id="IPR002110">
    <property type="entry name" value="Ankyrin_rpt"/>
</dbReference>
<dbReference type="Proteomes" id="UP000184518">
    <property type="component" value="Unassembled WGS sequence"/>
</dbReference>
<protein>
    <submittedName>
        <fullName evidence="3">Uncharacterized conserved protein YegJ, DUF2314 family</fullName>
    </submittedName>
</protein>
<evidence type="ECO:0000313" key="3">
    <source>
        <dbReference type="EMBL" id="SHE54351.1"/>
    </source>
</evidence>
<dbReference type="InterPro" id="IPR036770">
    <property type="entry name" value="Ankyrin_rpt-contain_sf"/>
</dbReference>
<evidence type="ECO:0000259" key="2">
    <source>
        <dbReference type="Pfam" id="PF10077"/>
    </source>
</evidence>
<dbReference type="Pfam" id="PF10077">
    <property type="entry name" value="DUF2314"/>
    <property type="match status" value="1"/>
</dbReference>
<organism evidence="3 4">
    <name type="scientific">Chryseobacterium arachidis</name>
    <dbReference type="NCBI Taxonomy" id="1416778"/>
    <lineage>
        <taxon>Bacteria</taxon>
        <taxon>Pseudomonadati</taxon>
        <taxon>Bacteroidota</taxon>
        <taxon>Flavobacteriia</taxon>
        <taxon>Flavobacteriales</taxon>
        <taxon>Weeksellaceae</taxon>
        <taxon>Chryseobacterium group</taxon>
        <taxon>Chryseobacterium</taxon>
    </lineage>
</organism>
<dbReference type="Gene3D" id="1.25.40.20">
    <property type="entry name" value="Ankyrin repeat-containing domain"/>
    <property type="match status" value="1"/>
</dbReference>
<dbReference type="AlphaFoldDB" id="A0A1M4UBV3"/>
<reference evidence="4" key="1">
    <citation type="submission" date="2016-11" db="EMBL/GenBank/DDBJ databases">
        <authorList>
            <person name="Varghese N."/>
            <person name="Submissions S."/>
        </authorList>
    </citation>
    <scope>NUCLEOTIDE SEQUENCE [LARGE SCALE GENOMIC DNA]</scope>
    <source>
        <strain evidence="4">DSM 27619</strain>
    </source>
</reference>
<dbReference type="Pfam" id="PF12796">
    <property type="entry name" value="Ank_2"/>
    <property type="match status" value="1"/>
</dbReference>
<gene>
    <name evidence="3" type="ORF">SAMN05443633_101464</name>
</gene>
<evidence type="ECO:0000256" key="1">
    <source>
        <dbReference type="PROSITE-ProRule" id="PRU00023"/>
    </source>
</evidence>
<keyword evidence="1" id="KW-0040">ANK repeat</keyword>
<dbReference type="InterPro" id="IPR018756">
    <property type="entry name" value="DUF2314"/>
</dbReference>
<dbReference type="STRING" id="1416778.SAMN05443633_101464"/>
<accession>A0A1M4UBV3</accession>
<proteinExistence type="predicted"/>
<sequence length="262" mass="30105">MEPTPKMIAAYKKAQETFKYFWRELSWEQRRIVPGLNLACVKASFSETTEDGKEIVEHMWMNDIHFDGDNVSGFLINEPNSLTSIQPGDYFEMPLNKISDWLFAMMPTQKKAKGLSKLFSPSSEPIPKAYGGFTIQKMRADMSESERKEHDDAWQLDFGDYNEIEVVNEQKENPENLIEHPMSKNMKDSLIKFLNDYPSELTNTDENGFTLLHRETIAGNRSSVEVLLESGADKNLKTNNGKTALDYAKQLNWEHLIPVLEN</sequence>
<dbReference type="OrthoDB" id="6571369at2"/>
<dbReference type="EMBL" id="FQUT01000001">
    <property type="protein sequence ID" value="SHE54351.1"/>
    <property type="molecule type" value="Genomic_DNA"/>
</dbReference>
<feature type="repeat" description="ANK" evidence="1">
    <location>
        <begin position="207"/>
        <end position="239"/>
    </location>
</feature>
<feature type="domain" description="DUF2314" evidence="2">
    <location>
        <begin position="6"/>
        <end position="158"/>
    </location>
</feature>
<name>A0A1M4UBV3_9FLAO</name>
<dbReference type="PROSITE" id="PS50297">
    <property type="entry name" value="ANK_REP_REGION"/>
    <property type="match status" value="1"/>
</dbReference>